<feature type="transmembrane region" description="Helical" evidence="1">
    <location>
        <begin position="209"/>
        <end position="227"/>
    </location>
</feature>
<feature type="transmembrane region" description="Helical" evidence="1">
    <location>
        <begin position="86"/>
        <end position="106"/>
    </location>
</feature>
<dbReference type="RefSeq" id="WP_326568669.1">
    <property type="nucleotide sequence ID" value="NZ_CP142149.1"/>
</dbReference>
<organism evidence="2 3">
    <name type="scientific">Amycolatopsis rhabdoformis</name>
    <dbReference type="NCBI Taxonomy" id="1448059"/>
    <lineage>
        <taxon>Bacteria</taxon>
        <taxon>Bacillati</taxon>
        <taxon>Actinomycetota</taxon>
        <taxon>Actinomycetes</taxon>
        <taxon>Pseudonocardiales</taxon>
        <taxon>Pseudonocardiaceae</taxon>
        <taxon>Amycolatopsis</taxon>
    </lineage>
</organism>
<protein>
    <recommendedName>
        <fullName evidence="4">Integral membrane protein</fullName>
    </recommendedName>
</protein>
<dbReference type="EMBL" id="CP142149">
    <property type="protein sequence ID" value="WSE29710.1"/>
    <property type="molecule type" value="Genomic_DNA"/>
</dbReference>
<reference evidence="2 3" key="1">
    <citation type="journal article" date="2015" name="Int. J. Syst. Evol. Microbiol.">
        <title>Amycolatopsis rhabdoformis sp. nov., an actinomycete isolated from a tropical forest soil.</title>
        <authorList>
            <person name="Souza W.R."/>
            <person name="Silva R.E."/>
            <person name="Goodfellow M."/>
            <person name="Busarakam K."/>
            <person name="Figueiro F.S."/>
            <person name="Ferreira D."/>
            <person name="Rodrigues-Filho E."/>
            <person name="Moraes L.A.B."/>
            <person name="Zucchi T.D."/>
        </authorList>
    </citation>
    <scope>NUCLEOTIDE SEQUENCE [LARGE SCALE GENOMIC DNA]</scope>
    <source>
        <strain evidence="2 3">NCIMB 14900</strain>
    </source>
</reference>
<evidence type="ECO:0000256" key="1">
    <source>
        <dbReference type="SAM" id="Phobius"/>
    </source>
</evidence>
<evidence type="ECO:0008006" key="4">
    <source>
        <dbReference type="Google" id="ProtNLM"/>
    </source>
</evidence>
<proteinExistence type="predicted"/>
<feature type="transmembrane region" description="Helical" evidence="1">
    <location>
        <begin position="234"/>
        <end position="254"/>
    </location>
</feature>
<dbReference type="Proteomes" id="UP001330812">
    <property type="component" value="Chromosome"/>
</dbReference>
<evidence type="ECO:0000313" key="3">
    <source>
        <dbReference type="Proteomes" id="UP001330812"/>
    </source>
</evidence>
<feature type="transmembrane region" description="Helical" evidence="1">
    <location>
        <begin position="118"/>
        <end position="137"/>
    </location>
</feature>
<keyword evidence="3" id="KW-1185">Reference proteome</keyword>
<accession>A0ABZ1I7S4</accession>
<keyword evidence="1" id="KW-1133">Transmembrane helix</keyword>
<feature type="transmembrane region" description="Helical" evidence="1">
    <location>
        <begin position="186"/>
        <end position="203"/>
    </location>
</feature>
<keyword evidence="1" id="KW-0812">Transmembrane</keyword>
<feature type="transmembrane region" description="Helical" evidence="1">
    <location>
        <begin position="260"/>
        <end position="277"/>
    </location>
</feature>
<sequence length="287" mass="30238">MTPLELRYRRLTRLLPAHYRRAWEDDMVATFVETTTDRSEDPEFDLDYGRPDVREATSVLVLAVRLRLSAGGPRRYVTAGEVVRRLALAGTAFQAALALVTGILRLTWPAPEVRDAPTLNLVLALLWLPALGALLAGHKKPALALAAVATVGPFLLGEWGQAILQVLTVLAILVHPRPTTVHTRQWVLATAGTAVAAFVVQWLGVPDLVAVAGIVTAATGLALLGAASPAARQTCLIAAGVVVVAEAVTLPTLLAPFQPTALIVIAALVVVGAALAVRGRLADPAVR</sequence>
<gene>
    <name evidence="2" type="ORF">VSH64_44135</name>
</gene>
<evidence type="ECO:0000313" key="2">
    <source>
        <dbReference type="EMBL" id="WSE29710.1"/>
    </source>
</evidence>
<name>A0ABZ1I7S4_9PSEU</name>
<keyword evidence="1" id="KW-0472">Membrane</keyword>